<dbReference type="RefSeq" id="WP_314513436.1">
    <property type="nucleotide sequence ID" value="NZ_JASJOU010000007.1"/>
</dbReference>
<dbReference type="Proteomes" id="UP001232063">
    <property type="component" value="Unassembled WGS sequence"/>
</dbReference>
<keyword evidence="6" id="KW-1185">Reference proteome</keyword>
<evidence type="ECO:0000259" key="4">
    <source>
        <dbReference type="PROSITE" id="PS01124"/>
    </source>
</evidence>
<evidence type="ECO:0000256" key="3">
    <source>
        <dbReference type="ARBA" id="ARBA00023163"/>
    </source>
</evidence>
<reference evidence="5" key="1">
    <citation type="submission" date="2023-05" db="EMBL/GenBank/DDBJ databases">
        <authorList>
            <person name="Zhang X."/>
        </authorList>
    </citation>
    <scope>NUCLEOTIDE SEQUENCE</scope>
    <source>
        <strain evidence="5">BD1B2-1</strain>
    </source>
</reference>
<dbReference type="SMART" id="SM00342">
    <property type="entry name" value="HTH_ARAC"/>
    <property type="match status" value="1"/>
</dbReference>
<dbReference type="PANTHER" id="PTHR46796">
    <property type="entry name" value="HTH-TYPE TRANSCRIPTIONAL ACTIVATOR RHAS-RELATED"/>
    <property type="match status" value="1"/>
</dbReference>
<dbReference type="Gene3D" id="1.10.10.60">
    <property type="entry name" value="Homeodomain-like"/>
    <property type="match status" value="1"/>
</dbReference>
<dbReference type="EMBL" id="JASJOU010000007">
    <property type="protein sequence ID" value="MDJ1503017.1"/>
    <property type="molecule type" value="Genomic_DNA"/>
</dbReference>
<accession>A0AAE3R931</accession>
<dbReference type="InterPro" id="IPR050204">
    <property type="entry name" value="AraC_XylS_family_regulators"/>
</dbReference>
<evidence type="ECO:0000313" key="6">
    <source>
        <dbReference type="Proteomes" id="UP001232063"/>
    </source>
</evidence>
<organism evidence="5 6">
    <name type="scientific">Xanthocytophaga agilis</name>
    <dbReference type="NCBI Taxonomy" id="3048010"/>
    <lineage>
        <taxon>Bacteria</taxon>
        <taxon>Pseudomonadati</taxon>
        <taxon>Bacteroidota</taxon>
        <taxon>Cytophagia</taxon>
        <taxon>Cytophagales</taxon>
        <taxon>Rhodocytophagaceae</taxon>
        <taxon>Xanthocytophaga</taxon>
    </lineage>
</organism>
<evidence type="ECO:0000256" key="1">
    <source>
        <dbReference type="ARBA" id="ARBA00023015"/>
    </source>
</evidence>
<gene>
    <name evidence="5" type="ORF">QNI22_20275</name>
</gene>
<dbReference type="AlphaFoldDB" id="A0AAE3R931"/>
<dbReference type="PROSITE" id="PS01124">
    <property type="entry name" value="HTH_ARAC_FAMILY_2"/>
    <property type="match status" value="1"/>
</dbReference>
<feature type="domain" description="HTH araC/xylS-type" evidence="4">
    <location>
        <begin position="144"/>
        <end position="236"/>
    </location>
</feature>
<evidence type="ECO:0000256" key="2">
    <source>
        <dbReference type="ARBA" id="ARBA00023125"/>
    </source>
</evidence>
<dbReference type="InterPro" id="IPR046532">
    <property type="entry name" value="DUF6597"/>
</dbReference>
<name>A0AAE3R931_9BACT</name>
<evidence type="ECO:0000313" key="5">
    <source>
        <dbReference type="EMBL" id="MDJ1503017.1"/>
    </source>
</evidence>
<sequence>MNVVAYKVHKPIPELADFVESFWMLANPFDEEKEVVVVPDGRIDLCFSISATEPYHVMLAGLDSEPACSSIAPHSVMFAISFNLLAVEYLLDNSVSSLLNERLVLPDNFWGIAANDLTDFDAFCTKATLKMLKALKPDVDSRKRKLFEMVYSTMGAVTIQEISDTVHWSSRQINRYFSQQFGLPLKTYCTILRFRASFPQITHGKLFPEQNFADQAHFIREVKKYSGATPKELKQNKNDRFIQFSVLKQK</sequence>
<protein>
    <submittedName>
        <fullName evidence="5">AraC family transcriptional regulator</fullName>
    </submittedName>
</protein>
<dbReference type="PANTHER" id="PTHR46796:SF15">
    <property type="entry name" value="BLL1074 PROTEIN"/>
    <property type="match status" value="1"/>
</dbReference>
<keyword evidence="1" id="KW-0805">Transcription regulation</keyword>
<proteinExistence type="predicted"/>
<dbReference type="InterPro" id="IPR018060">
    <property type="entry name" value="HTH_AraC"/>
</dbReference>
<keyword evidence="2" id="KW-0238">DNA-binding</keyword>
<dbReference type="GO" id="GO:0003700">
    <property type="term" value="F:DNA-binding transcription factor activity"/>
    <property type="evidence" value="ECO:0007669"/>
    <property type="project" value="InterPro"/>
</dbReference>
<dbReference type="GO" id="GO:0043565">
    <property type="term" value="F:sequence-specific DNA binding"/>
    <property type="evidence" value="ECO:0007669"/>
    <property type="project" value="InterPro"/>
</dbReference>
<dbReference type="Pfam" id="PF20240">
    <property type="entry name" value="DUF6597"/>
    <property type="match status" value="1"/>
</dbReference>
<keyword evidence="3" id="KW-0804">Transcription</keyword>
<comment type="caution">
    <text evidence="5">The sequence shown here is derived from an EMBL/GenBank/DDBJ whole genome shotgun (WGS) entry which is preliminary data.</text>
</comment>